<evidence type="ECO:0000256" key="2">
    <source>
        <dbReference type="ARBA" id="ARBA00022971"/>
    </source>
</evidence>
<comment type="similarity">
    <text evidence="1">Belongs to the MobA/MobL family.</text>
</comment>
<gene>
    <name evidence="7" type="primary">traA</name>
</gene>
<name>F1SZK0_TETHA</name>
<evidence type="ECO:0000256" key="4">
    <source>
        <dbReference type="SAM" id="MobiDB-lite"/>
    </source>
</evidence>
<reference evidence="7" key="1">
    <citation type="journal article" date="2011" name="Int. J. Food Microbiol.">
        <title>Diversity of plasmids encoding histidine decarboxylase gene in Tetragenococcus spp. isolated from Japanese fish sauce.</title>
        <authorList>
            <person name="Satomi M."/>
            <person name="Furushita M."/>
            <person name="Oikawa H."/>
            <person name="Yano Y."/>
        </authorList>
    </citation>
    <scope>NUCLEOTIDE SEQUENCE</scope>
    <source>
        <strain evidence="7">A</strain>
        <strain evidence="8">HO</strain>
        <plasmid evidence="7">pHDC-A</plasmid>
        <plasmid evidence="8">pHDC-HO</plasmid>
    </source>
</reference>
<feature type="compositionally biased region" description="Basic and acidic residues" evidence="4">
    <location>
        <begin position="651"/>
        <end position="676"/>
    </location>
</feature>
<dbReference type="RefSeq" id="WP_013650676.1">
    <property type="nucleotide sequence ID" value="NC_015260.1"/>
</dbReference>
<dbReference type="Gene3D" id="3.30.930.30">
    <property type="match status" value="1"/>
</dbReference>
<dbReference type="Pfam" id="PF03389">
    <property type="entry name" value="MobA_MobL"/>
    <property type="match status" value="1"/>
</dbReference>
<keyword evidence="7" id="KW-0614">Plasmid</keyword>
<dbReference type="NCBIfam" id="NF041496">
    <property type="entry name" value="MobQ"/>
    <property type="match status" value="1"/>
</dbReference>
<evidence type="ECO:0000259" key="5">
    <source>
        <dbReference type="Pfam" id="PF03389"/>
    </source>
</evidence>
<geneLocation type="plasmid" evidence="8">
    <name>pHDC-HO</name>
</geneLocation>
<proteinExistence type="inferred from homology"/>
<evidence type="ECO:0000259" key="6">
    <source>
        <dbReference type="Pfam" id="PF18208"/>
    </source>
</evidence>
<evidence type="ECO:0000256" key="3">
    <source>
        <dbReference type="SAM" id="Coils"/>
    </source>
</evidence>
<feature type="compositionally biased region" description="Polar residues" evidence="4">
    <location>
        <begin position="588"/>
        <end position="604"/>
    </location>
</feature>
<feature type="region of interest" description="Disordered" evidence="4">
    <location>
        <begin position="588"/>
        <end position="611"/>
    </location>
</feature>
<dbReference type="EMBL" id="AB588176">
    <property type="protein sequence ID" value="BAJ84445.1"/>
    <property type="molecule type" value="Genomic_DNA"/>
</dbReference>
<keyword evidence="2" id="KW-0184">Conjugation</keyword>
<dbReference type="InterPro" id="IPR040834">
    <property type="entry name" value="NES_C_h"/>
</dbReference>
<dbReference type="Pfam" id="PF18208">
    <property type="entry name" value="NES_C_h"/>
    <property type="match status" value="1"/>
</dbReference>
<feature type="compositionally biased region" description="Basic residues" evidence="4">
    <location>
        <begin position="677"/>
        <end position="686"/>
    </location>
</feature>
<feature type="coiled-coil region" evidence="3">
    <location>
        <begin position="233"/>
        <end position="270"/>
    </location>
</feature>
<feature type="domain" description="Nicking enzyme C-terminal middle helical" evidence="6">
    <location>
        <begin position="276"/>
        <end position="384"/>
    </location>
</feature>
<dbReference type="EMBL" id="AB588177">
    <property type="protein sequence ID" value="BAJ84471.1"/>
    <property type="molecule type" value="Genomic_DNA"/>
</dbReference>
<accession>F1SZK0</accession>
<feature type="region of interest" description="Disordered" evidence="4">
    <location>
        <begin position="648"/>
        <end position="686"/>
    </location>
</feature>
<organism evidence="7">
    <name type="scientific">Tetragenococcus halophilus</name>
    <name type="common">Pediococcus halophilus</name>
    <dbReference type="NCBI Taxonomy" id="51669"/>
    <lineage>
        <taxon>Bacteria</taxon>
        <taxon>Bacillati</taxon>
        <taxon>Bacillota</taxon>
        <taxon>Bacilli</taxon>
        <taxon>Lactobacillales</taxon>
        <taxon>Enterococcaceae</taxon>
        <taxon>Tetragenococcus</taxon>
    </lineage>
</organism>
<protein>
    <submittedName>
        <fullName evidence="7">Nicking enzyme</fullName>
    </submittedName>
</protein>
<keyword evidence="3" id="KW-0175">Coiled coil</keyword>
<sequence>MAIFHMNFTNISAGNGRSAVASASYRSGEKLYNEQEGKTYFYPRNVQPDAFILTPEHAPEWTKNRQKLWNEVEAKDRKANSRYAKEFNVALPVELSHEEQKSLLKHYVQENFVDQGMVADIAIHRDKQENPHAHVMLTNRPFNLDGTWGVKSKKEYLLDDQGNKTYTGNSKYPKSRKILTTDWDKKEKIAEWRHNWAETVNQKLEEKKLPDRISEKSYQDQGIGKQATIHEGYHRGKNERKNYNKTLKEIESAKAEKENIQEKINHKEQFNALKDHLSFEEKHIVSNLSKELKTYINLENIENKERMLFHWKNSLFIKHAVGEDVAQELQTVNRQEYSMEEANHLLDKVTDRTVKKLYPNVHFHQTTQAERRELIKESESENKIFQENELEERLTSIRENILEQQITLFTQRPYAGWKILEKQDERTQKIIDQTLAKYDETMEDMKHIESGHFYKYNPQDRQIIGNNTKALMTISKVKAIVRDHYDTVLEKALPDADFSQLNMVQKEQFYSAIVYYNSELKPLSIDQINQLKEETPQMFLSIEHQKGLQYLKGHLEAKDLDNERLKNVLKQDGTRQLFLAECQKDPQVSSDQIESTKQHLNQQRQKQDHYRKQVLTDYEPANYKEFSNEEYLQHVFSQTIMNLLYAGGRSQSDKKQQQEQKDTEWEMTKKQRENQKRRGTSKGLHL</sequence>
<evidence type="ECO:0000313" key="8">
    <source>
        <dbReference type="EMBL" id="BAJ84471.1"/>
    </source>
</evidence>
<dbReference type="InterPro" id="IPR005053">
    <property type="entry name" value="MobA_MobL"/>
</dbReference>
<evidence type="ECO:0000313" key="7">
    <source>
        <dbReference type="EMBL" id="BAJ84445.1"/>
    </source>
</evidence>
<feature type="domain" description="MobA/MobL protein" evidence="5">
    <location>
        <begin position="17"/>
        <end position="241"/>
    </location>
</feature>
<evidence type="ECO:0000256" key="1">
    <source>
        <dbReference type="ARBA" id="ARBA00010873"/>
    </source>
</evidence>
<geneLocation type="plasmid" evidence="7">
    <name>pHDC-A</name>
</geneLocation>
<dbReference type="AlphaFoldDB" id="F1SZK0"/>